<evidence type="ECO:0000256" key="1">
    <source>
        <dbReference type="SAM" id="Phobius"/>
    </source>
</evidence>
<evidence type="ECO:0000313" key="2">
    <source>
        <dbReference type="EMBL" id="QTX05067.1"/>
    </source>
</evidence>
<evidence type="ECO:0000313" key="3">
    <source>
        <dbReference type="Proteomes" id="UP000671914"/>
    </source>
</evidence>
<feature type="transmembrane region" description="Helical" evidence="1">
    <location>
        <begin position="119"/>
        <end position="140"/>
    </location>
</feature>
<gene>
    <name evidence="2" type="ORF">G127AT_02155</name>
</gene>
<reference evidence="2" key="1">
    <citation type="submission" date="2021-03" db="EMBL/GenBank/DDBJ databases">
        <title>Agromyces archimandritus sp. nov., isolated from the cockroach Archimandrita tessellata.</title>
        <authorList>
            <person name="Guzman J."/>
            <person name="Ortuzar M."/>
            <person name="Poehlein A."/>
            <person name="Daniel R."/>
            <person name="Trujillo M."/>
            <person name="Vilcinskas A."/>
        </authorList>
    </citation>
    <scope>NUCLEOTIDE SEQUENCE</scope>
    <source>
        <strain evidence="2">G127AT</strain>
    </source>
</reference>
<keyword evidence="1" id="KW-1133">Transmembrane helix</keyword>
<dbReference type="Proteomes" id="UP000671914">
    <property type="component" value="Chromosome"/>
</dbReference>
<feature type="transmembrane region" description="Helical" evidence="1">
    <location>
        <begin position="47"/>
        <end position="68"/>
    </location>
</feature>
<dbReference type="RefSeq" id="WP_210899325.1">
    <property type="nucleotide sequence ID" value="NZ_CP071696.1"/>
</dbReference>
<keyword evidence="1" id="KW-0812">Transmembrane</keyword>
<keyword evidence="3" id="KW-1185">Reference proteome</keyword>
<sequence>MRAVLALRVIVPSVWLGALVALSFVETPLKFLGPGITVPLGLGIGRLVFNALGVIGAVALIATTLLALPRPRVGRAGGILIGALWVVLAAEQFLVRPPLNARSDIVIAGGDPGESMLHYVYIVCDVAILGLLIALIVVAARRVLPRTVPADAS</sequence>
<dbReference type="EMBL" id="CP071696">
    <property type="protein sequence ID" value="QTX05067.1"/>
    <property type="molecule type" value="Genomic_DNA"/>
</dbReference>
<dbReference type="KEGG" id="aarc:G127AT_02155"/>
<dbReference type="AlphaFoldDB" id="A0A975FNE8"/>
<protein>
    <submittedName>
        <fullName evidence="2">Uncharacterized protein</fullName>
    </submittedName>
</protein>
<proteinExistence type="predicted"/>
<feature type="transmembrane region" description="Helical" evidence="1">
    <location>
        <begin position="80"/>
        <end position="99"/>
    </location>
</feature>
<keyword evidence="1" id="KW-0472">Membrane</keyword>
<organism evidence="2 3">
    <name type="scientific">Agromyces archimandritae</name>
    <dbReference type="NCBI Taxonomy" id="2781962"/>
    <lineage>
        <taxon>Bacteria</taxon>
        <taxon>Bacillati</taxon>
        <taxon>Actinomycetota</taxon>
        <taxon>Actinomycetes</taxon>
        <taxon>Micrococcales</taxon>
        <taxon>Microbacteriaceae</taxon>
        <taxon>Agromyces</taxon>
    </lineage>
</organism>
<name>A0A975FNE8_9MICO</name>
<accession>A0A975FNE8</accession>